<dbReference type="InterPro" id="IPR011545">
    <property type="entry name" value="DEAD/DEAH_box_helicase_dom"/>
</dbReference>
<evidence type="ECO:0000259" key="12">
    <source>
        <dbReference type="PROSITE" id="PS51194"/>
    </source>
</evidence>
<evidence type="ECO:0000256" key="6">
    <source>
        <dbReference type="ARBA" id="ARBA00022840"/>
    </source>
</evidence>
<dbReference type="Gene3D" id="1.10.3380.20">
    <property type="match status" value="1"/>
</dbReference>
<feature type="region of interest" description="Disordered" evidence="10">
    <location>
        <begin position="71"/>
        <end position="91"/>
    </location>
</feature>
<evidence type="ECO:0000256" key="4">
    <source>
        <dbReference type="ARBA" id="ARBA00022801"/>
    </source>
</evidence>
<organism evidence="13 14">
    <name type="scientific">Dreissena polymorpha</name>
    <name type="common">Zebra mussel</name>
    <name type="synonym">Mytilus polymorpha</name>
    <dbReference type="NCBI Taxonomy" id="45954"/>
    <lineage>
        <taxon>Eukaryota</taxon>
        <taxon>Metazoa</taxon>
        <taxon>Spiralia</taxon>
        <taxon>Lophotrochozoa</taxon>
        <taxon>Mollusca</taxon>
        <taxon>Bivalvia</taxon>
        <taxon>Autobranchia</taxon>
        <taxon>Heteroconchia</taxon>
        <taxon>Euheterodonta</taxon>
        <taxon>Imparidentia</taxon>
        <taxon>Neoheterodontei</taxon>
        <taxon>Myida</taxon>
        <taxon>Dreissenoidea</taxon>
        <taxon>Dreissenidae</taxon>
        <taxon>Dreissena</taxon>
    </lineage>
</organism>
<feature type="domain" description="Helicase ATP-binding" evidence="11">
    <location>
        <begin position="575"/>
        <end position="745"/>
    </location>
</feature>
<evidence type="ECO:0000256" key="3">
    <source>
        <dbReference type="ARBA" id="ARBA00022763"/>
    </source>
</evidence>
<feature type="compositionally biased region" description="Basic residues" evidence="10">
    <location>
        <begin position="11"/>
        <end position="20"/>
    </location>
</feature>
<proteinExistence type="predicted"/>
<dbReference type="InterPro" id="IPR050474">
    <property type="entry name" value="Hel308_SKI2-like"/>
</dbReference>
<keyword evidence="4" id="KW-0378">Hydrolase</keyword>
<dbReference type="Proteomes" id="UP000828390">
    <property type="component" value="Unassembled WGS sequence"/>
</dbReference>
<evidence type="ECO:0000256" key="1">
    <source>
        <dbReference type="ARBA" id="ARBA00004123"/>
    </source>
</evidence>
<evidence type="ECO:0000259" key="11">
    <source>
        <dbReference type="PROSITE" id="PS51192"/>
    </source>
</evidence>
<dbReference type="FunFam" id="1.10.3380.20:FF:000002">
    <property type="entry name" value="helicase POLQ-like isoform X1"/>
    <property type="match status" value="1"/>
</dbReference>
<comment type="catalytic activity">
    <reaction evidence="9">
        <text>ATP + H2O = ADP + phosphate + H(+)</text>
        <dbReference type="Rhea" id="RHEA:13065"/>
        <dbReference type="ChEBI" id="CHEBI:15377"/>
        <dbReference type="ChEBI" id="CHEBI:15378"/>
        <dbReference type="ChEBI" id="CHEBI:30616"/>
        <dbReference type="ChEBI" id="CHEBI:43474"/>
        <dbReference type="ChEBI" id="CHEBI:456216"/>
        <dbReference type="EC" id="5.6.2.4"/>
    </reaction>
</comment>
<evidence type="ECO:0000256" key="9">
    <source>
        <dbReference type="ARBA" id="ARBA00048988"/>
    </source>
</evidence>
<dbReference type="Gene3D" id="1.10.150.20">
    <property type="entry name" value="5' to 3' exonuclease, C-terminal subdomain"/>
    <property type="match status" value="1"/>
</dbReference>
<dbReference type="PANTHER" id="PTHR47961:SF12">
    <property type="entry name" value="HELICASE POLQ-LIKE"/>
    <property type="match status" value="1"/>
</dbReference>
<dbReference type="SUPFAM" id="SSF158702">
    <property type="entry name" value="Sec63 N-terminal domain-like"/>
    <property type="match status" value="1"/>
</dbReference>
<feature type="domain" description="Helicase C-terminal" evidence="12">
    <location>
        <begin position="796"/>
        <end position="987"/>
    </location>
</feature>
<dbReference type="GO" id="GO:0005524">
    <property type="term" value="F:ATP binding"/>
    <property type="evidence" value="ECO:0007669"/>
    <property type="project" value="UniProtKB-KW"/>
</dbReference>
<dbReference type="InterPro" id="IPR027417">
    <property type="entry name" value="P-loop_NTPase"/>
</dbReference>
<dbReference type="InterPro" id="IPR046931">
    <property type="entry name" value="HTH_61"/>
</dbReference>
<evidence type="ECO:0000313" key="14">
    <source>
        <dbReference type="Proteomes" id="UP000828390"/>
    </source>
</evidence>
<feature type="region of interest" description="Disordered" evidence="10">
    <location>
        <begin position="149"/>
        <end position="171"/>
    </location>
</feature>
<evidence type="ECO:0000256" key="2">
    <source>
        <dbReference type="ARBA" id="ARBA00022741"/>
    </source>
</evidence>
<dbReference type="InterPro" id="IPR048960">
    <property type="entry name" value="POLQ-like_helical"/>
</dbReference>
<feature type="region of interest" description="Disordered" evidence="10">
    <location>
        <begin position="1"/>
        <end position="48"/>
    </location>
</feature>
<dbReference type="GO" id="GO:0016787">
    <property type="term" value="F:hydrolase activity"/>
    <property type="evidence" value="ECO:0007669"/>
    <property type="project" value="UniProtKB-KW"/>
</dbReference>
<evidence type="ECO:0000256" key="7">
    <source>
        <dbReference type="ARBA" id="ARBA00023204"/>
    </source>
</evidence>
<dbReference type="InterPro" id="IPR014001">
    <property type="entry name" value="Helicase_ATP-bd"/>
</dbReference>
<dbReference type="PROSITE" id="PS51194">
    <property type="entry name" value="HELICASE_CTER"/>
    <property type="match status" value="1"/>
</dbReference>
<evidence type="ECO:0000313" key="13">
    <source>
        <dbReference type="EMBL" id="KAH3855655.1"/>
    </source>
</evidence>
<keyword evidence="14" id="KW-1185">Reference proteome</keyword>
<dbReference type="SMART" id="SM00490">
    <property type="entry name" value="HELICc"/>
    <property type="match status" value="1"/>
</dbReference>
<dbReference type="Pfam" id="PF20470">
    <property type="entry name" value="HTH_61"/>
    <property type="match status" value="1"/>
</dbReference>
<dbReference type="SUPFAM" id="SSF52540">
    <property type="entry name" value="P-loop containing nucleoside triphosphate hydrolases"/>
    <property type="match status" value="2"/>
</dbReference>
<feature type="compositionally biased region" description="Basic and acidic residues" evidence="10">
    <location>
        <begin position="433"/>
        <end position="447"/>
    </location>
</feature>
<keyword evidence="3" id="KW-0227">DNA damage</keyword>
<dbReference type="GO" id="GO:0043138">
    <property type="term" value="F:3'-5' DNA helicase activity"/>
    <property type="evidence" value="ECO:0007669"/>
    <property type="project" value="UniProtKB-EC"/>
</dbReference>
<dbReference type="GO" id="GO:0003676">
    <property type="term" value="F:nucleic acid binding"/>
    <property type="evidence" value="ECO:0007669"/>
    <property type="project" value="InterPro"/>
</dbReference>
<gene>
    <name evidence="13" type="ORF">DPMN_098225</name>
</gene>
<evidence type="ECO:0000256" key="5">
    <source>
        <dbReference type="ARBA" id="ARBA00022806"/>
    </source>
</evidence>
<evidence type="ECO:0000256" key="10">
    <source>
        <dbReference type="SAM" id="MobiDB-lite"/>
    </source>
</evidence>
<evidence type="ECO:0000256" key="8">
    <source>
        <dbReference type="ARBA" id="ARBA00023242"/>
    </source>
</evidence>
<keyword evidence="8" id="KW-0539">Nucleus</keyword>
<keyword evidence="2" id="KW-0547">Nucleotide-binding</keyword>
<feature type="compositionally biased region" description="Polar residues" evidence="10">
    <location>
        <begin position="152"/>
        <end position="161"/>
    </location>
</feature>
<feature type="region of interest" description="Disordered" evidence="10">
    <location>
        <begin position="428"/>
        <end position="447"/>
    </location>
</feature>
<dbReference type="FunFam" id="3.40.50.300:FF:000813">
    <property type="entry name" value="helicase POLQ-like isoform X1"/>
    <property type="match status" value="1"/>
</dbReference>
<reference evidence="13" key="1">
    <citation type="journal article" date="2019" name="bioRxiv">
        <title>The Genome of the Zebra Mussel, Dreissena polymorpha: A Resource for Invasive Species Research.</title>
        <authorList>
            <person name="McCartney M.A."/>
            <person name="Auch B."/>
            <person name="Kono T."/>
            <person name="Mallez S."/>
            <person name="Zhang Y."/>
            <person name="Obille A."/>
            <person name="Becker A."/>
            <person name="Abrahante J.E."/>
            <person name="Garbe J."/>
            <person name="Badalamenti J.P."/>
            <person name="Herman A."/>
            <person name="Mangelson H."/>
            <person name="Liachko I."/>
            <person name="Sullivan S."/>
            <person name="Sone E.D."/>
            <person name="Koren S."/>
            <person name="Silverstein K.A.T."/>
            <person name="Beckman K.B."/>
            <person name="Gohl D.M."/>
        </authorList>
    </citation>
    <scope>NUCLEOTIDE SEQUENCE</scope>
    <source>
        <strain evidence="13">Duluth1</strain>
        <tissue evidence="13">Whole animal</tissue>
    </source>
</reference>
<evidence type="ECO:0008006" key="15">
    <source>
        <dbReference type="Google" id="ProtNLM"/>
    </source>
</evidence>
<dbReference type="GO" id="GO:0006281">
    <property type="term" value="P:DNA repair"/>
    <property type="evidence" value="ECO:0007669"/>
    <property type="project" value="UniProtKB-KW"/>
</dbReference>
<dbReference type="PROSITE" id="PS51192">
    <property type="entry name" value="HELICASE_ATP_BIND_1"/>
    <property type="match status" value="1"/>
</dbReference>
<dbReference type="Pfam" id="PF00271">
    <property type="entry name" value="Helicase_C"/>
    <property type="match status" value="1"/>
</dbReference>
<comment type="subcellular location">
    <subcellularLocation>
        <location evidence="1">Nucleus</location>
    </subcellularLocation>
</comment>
<name>A0A9D4LCM3_DREPO</name>
<reference evidence="13" key="2">
    <citation type="submission" date="2020-11" db="EMBL/GenBank/DDBJ databases">
        <authorList>
            <person name="McCartney M.A."/>
            <person name="Auch B."/>
            <person name="Kono T."/>
            <person name="Mallez S."/>
            <person name="Becker A."/>
            <person name="Gohl D.M."/>
            <person name="Silverstein K.A.T."/>
            <person name="Koren S."/>
            <person name="Bechman K.B."/>
            <person name="Herman A."/>
            <person name="Abrahante J.E."/>
            <person name="Garbe J."/>
        </authorList>
    </citation>
    <scope>NUCLEOTIDE SEQUENCE</scope>
    <source>
        <strain evidence="13">Duluth1</strain>
        <tissue evidence="13">Whole animal</tissue>
    </source>
</reference>
<sequence>MSDIEEGPYRRLSKGRRKKSSPVVVEELSSAGKRRRGSGQTSEGPTSALQDVWFANSFQRAHGFANKLDPANHCKAATTPQPKRRKSTKTNIQDELNTSDTLLADMDIETITSQALSQSQIAFSVQNNNCSKGTKENAELSQVDYKRFRNYKPTQPLGNDNSRQESSKPSSCTEDSFSFSFVGEHTVCEESYATQSSNSKQCEIQQSYHNLRNKPANIGPAFAKSDVYSCKRTDLVSSVPLKEVNVTDESFEGSQLVLTCVDTTQLKDSVGVKYRCTPFQRLLPVGAGQPLNQTQSDLVSGTQYNSILHESCSGSQFPKEETQNMAPSQACQIGKLFSGSQLVESQIPGTGVMNMTGVFVESQEDNDAANTSSDMFDERVCEENDRGNPITCNSVKYELTPTQQDCGIASHTQSLICDDRATSDLLNSQVSNSKDKDHEKVTENDNKKQQAFVQRLIKNSAVTYGDSSKMGNNTLSSNPVTVLCATPGTSSLQEKIKKRLVENAGKRTPQGLRVIGDQLREQVLEKVQLEVEILKERSSLEVGPFYGLPTLVKNLLHNHRGISSLYDWQEECLQLPALARRGNLVYSLPTSGGKTLVAEILILKELLCHKRDALLILPFVSIVQEKVRNMSIFAVDLNFYVEEYAGSKGRFPPIKRQSNRSLYIATIEKAQSIVNSLIETDRIENLGLVVLHMLGEGGSRGSCLEATLLKVMQRSASTQIIGMSATLNNIGDITKFLDADVYSNDFRPVELTEYVKVSDNIFQVLPTAKCPEDQFVHQRVVDFQYRPEMLKLDPDQLLGLILEVIPDNSCLFFCATKKICESMAKMMSKLLATYRSNLAMIKQEERKALLKELYSDSEGKMCPVLRCTLQFGIAYHHSGLTTDERKLIEEAYSAGTLCLLTCTSTLAAGVNLPAKRVILGSPYIGRNFMTQSQYKQMVGRAGRAGIDTSGESILICKQEDRAKVMELLSAPLESCHSSLVYEQGRGLRAMLLSVIGLKVATTTEEVFRFVARSLASIQQAVLGTDVTELCQTALQKLVDSGLILQTRTLNEDPQGGGCEQLSLTVTPFGRATFKGPIDPDFASMLYNDLTKAEESIVLSTHLHLLYLVTPYDLAKDASPNWFIYLSQFSTLSASEMKVASLIGVPESYLVKRSSNMKSRVKVDEFVVNRFYLTLMLYDLWREKSVWEVAERFDTPRGFVQNLLASAASFASCVAHFCMELEEFWAYQDLLGNFVKRLSYCVTAELIPLMEIPGIKLGRARMMFAAGYKTLSSVASASPDELVKAVQFMPRKVARQVVASAKLLLNEKKDAMMAEVEALVTVPSGVNAVPMATIPTPAPITPGLDSQESTTDSYPTQINMLKRL</sequence>
<keyword evidence="7" id="KW-0234">DNA repair</keyword>
<dbReference type="Gene3D" id="3.40.50.300">
    <property type="entry name" value="P-loop containing nucleotide triphosphate hydrolases"/>
    <property type="match status" value="2"/>
</dbReference>
<dbReference type="EMBL" id="JAIWYP010000003">
    <property type="protein sequence ID" value="KAH3855655.1"/>
    <property type="molecule type" value="Genomic_DNA"/>
</dbReference>
<dbReference type="InterPro" id="IPR001650">
    <property type="entry name" value="Helicase_C-like"/>
</dbReference>
<dbReference type="Pfam" id="PF21099">
    <property type="entry name" value="POLQ_helical"/>
    <property type="match status" value="1"/>
</dbReference>
<dbReference type="GO" id="GO:0005634">
    <property type="term" value="C:nucleus"/>
    <property type="evidence" value="ECO:0007669"/>
    <property type="project" value="UniProtKB-SubCell"/>
</dbReference>
<feature type="compositionally biased region" description="Polar residues" evidence="10">
    <location>
        <begin position="38"/>
        <end position="48"/>
    </location>
</feature>
<keyword evidence="5" id="KW-0347">Helicase</keyword>
<comment type="caution">
    <text evidence="13">The sequence shown here is derived from an EMBL/GenBank/DDBJ whole genome shotgun (WGS) entry which is preliminary data.</text>
</comment>
<accession>A0A9D4LCM3</accession>
<dbReference type="SMART" id="SM00487">
    <property type="entry name" value="DEXDc"/>
    <property type="match status" value="1"/>
</dbReference>
<keyword evidence="6" id="KW-0067">ATP-binding</keyword>
<dbReference type="CDD" id="cd18795">
    <property type="entry name" value="SF2_C_Ski2"/>
    <property type="match status" value="1"/>
</dbReference>
<dbReference type="PANTHER" id="PTHR47961">
    <property type="entry name" value="DNA POLYMERASE THETA, PUTATIVE (AFU_ORTHOLOGUE AFUA_1G05260)-RELATED"/>
    <property type="match status" value="1"/>
</dbReference>
<dbReference type="Pfam" id="PF00270">
    <property type="entry name" value="DEAD"/>
    <property type="match status" value="1"/>
</dbReference>
<protein>
    <recommendedName>
        <fullName evidence="15">Helicase POLQ-like</fullName>
    </recommendedName>
</protein>
<dbReference type="CDD" id="cd18026">
    <property type="entry name" value="DEXHc_POLQ-like"/>
    <property type="match status" value="1"/>
</dbReference>